<keyword evidence="3" id="KW-1185">Reference proteome</keyword>
<accession>A0ABQ9X1K4</accession>
<reference evidence="2 3" key="1">
    <citation type="journal article" date="2022" name="bioRxiv">
        <title>Genomics of Preaxostyla Flagellates Illuminates Evolutionary Transitions and the Path Towards Mitochondrial Loss.</title>
        <authorList>
            <person name="Novak L.V.F."/>
            <person name="Treitli S.C."/>
            <person name="Pyrih J."/>
            <person name="Halakuc P."/>
            <person name="Pipaliya S.V."/>
            <person name="Vacek V."/>
            <person name="Brzon O."/>
            <person name="Soukal P."/>
            <person name="Eme L."/>
            <person name="Dacks J.B."/>
            <person name="Karnkowska A."/>
            <person name="Elias M."/>
            <person name="Hampl V."/>
        </authorList>
    </citation>
    <scope>NUCLEOTIDE SEQUENCE [LARGE SCALE GENOMIC DNA]</scope>
    <source>
        <strain evidence="2">NAU3</strain>
        <tissue evidence="2">Gut</tissue>
    </source>
</reference>
<feature type="compositionally biased region" description="Polar residues" evidence="1">
    <location>
        <begin position="76"/>
        <end position="86"/>
    </location>
</feature>
<comment type="caution">
    <text evidence="2">The sequence shown here is derived from an EMBL/GenBank/DDBJ whole genome shotgun (WGS) entry which is preliminary data.</text>
</comment>
<dbReference type="EMBL" id="JARBJD010000296">
    <property type="protein sequence ID" value="KAK2944501.1"/>
    <property type="molecule type" value="Genomic_DNA"/>
</dbReference>
<evidence type="ECO:0000313" key="3">
    <source>
        <dbReference type="Proteomes" id="UP001281761"/>
    </source>
</evidence>
<evidence type="ECO:0000313" key="2">
    <source>
        <dbReference type="EMBL" id="KAK2944501.1"/>
    </source>
</evidence>
<feature type="compositionally biased region" description="Polar residues" evidence="1">
    <location>
        <begin position="216"/>
        <end position="225"/>
    </location>
</feature>
<feature type="compositionally biased region" description="Polar residues" evidence="1">
    <location>
        <begin position="35"/>
        <end position="67"/>
    </location>
</feature>
<feature type="compositionally biased region" description="Polar residues" evidence="1">
    <location>
        <begin position="1"/>
        <end position="27"/>
    </location>
</feature>
<organism evidence="2 3">
    <name type="scientific">Blattamonas nauphoetae</name>
    <dbReference type="NCBI Taxonomy" id="2049346"/>
    <lineage>
        <taxon>Eukaryota</taxon>
        <taxon>Metamonada</taxon>
        <taxon>Preaxostyla</taxon>
        <taxon>Oxymonadida</taxon>
        <taxon>Blattamonas</taxon>
    </lineage>
</organism>
<feature type="region of interest" description="Disordered" evidence="1">
    <location>
        <begin position="1"/>
        <end position="86"/>
    </location>
</feature>
<evidence type="ECO:0000256" key="1">
    <source>
        <dbReference type="SAM" id="MobiDB-lite"/>
    </source>
</evidence>
<sequence>MSVSDAVSANIETEPQSNSLTPKNLTPSKIPRLRQSPTTSPAASRSLSASEQSQTTEPSATDLNPTQEPEKGDPSLISTNTTDPSTTDVLESIPLFTLSSFDLNLTLSVPMKAVTDTDRELLGNLQTGSLMMTIGYSDSADGTKDTSPENSPNENEDDEIVIEGETEQTDDYDYYDEVFEADIEDQDPSPQADNDPENDESRNTEQPAELDEDQPTVPSQLSYTVCSDDAFDQSIRPHSHHRPSFQIEKEKKKEEEEEEKEEDWSKPPVQEPVRDSRQRGKTPPVIPRLPSPGQRKLPTRPTSQPRIEPQESGKSGFNLRLNQNTVAEQEDKELKRKEREYQRLEREALKKQKEAEKEREREELRKEMEWRRKMNEQDKSTPSRDAKSPQRSHDRGKQSISPQPSPSKPARVPTQVAGSVAVSGNKLIVTIKKKKKKTAGTQPVSKRKIVINHGGVRLDRVRGMKIEAPLMAKDIPALRRRNELIKQGKW</sequence>
<dbReference type="Proteomes" id="UP001281761">
    <property type="component" value="Unassembled WGS sequence"/>
</dbReference>
<feature type="compositionally biased region" description="Basic and acidic residues" evidence="1">
    <location>
        <begin position="332"/>
        <end position="397"/>
    </location>
</feature>
<gene>
    <name evidence="2" type="ORF">BLNAU_20598</name>
</gene>
<feature type="compositionally biased region" description="Acidic residues" evidence="1">
    <location>
        <begin position="154"/>
        <end position="187"/>
    </location>
</feature>
<feature type="region of interest" description="Disordered" evidence="1">
    <location>
        <begin position="135"/>
        <end position="422"/>
    </location>
</feature>
<name>A0ABQ9X1K4_9EUKA</name>
<feature type="compositionally biased region" description="Polar residues" evidence="1">
    <location>
        <begin position="312"/>
        <end position="327"/>
    </location>
</feature>
<proteinExistence type="predicted"/>
<protein>
    <submittedName>
        <fullName evidence="2">Uncharacterized protein</fullName>
    </submittedName>
</protein>